<feature type="domain" description="ABC transporter" evidence="7">
    <location>
        <begin position="6"/>
        <end position="237"/>
    </location>
</feature>
<dbReference type="GeneID" id="92995094"/>
<gene>
    <name evidence="8" type="ORF">CS347_12765</name>
</gene>
<keyword evidence="3" id="KW-0472">Membrane</keyword>
<dbReference type="GO" id="GO:0016887">
    <property type="term" value="F:ATP hydrolysis activity"/>
    <property type="evidence" value="ECO:0007669"/>
    <property type="project" value="InterPro"/>
</dbReference>
<evidence type="ECO:0000313" key="8">
    <source>
        <dbReference type="EMBL" id="AZW17575.1"/>
    </source>
</evidence>
<dbReference type="PANTHER" id="PTHR43820:SF2">
    <property type="entry name" value="ABC TRANSPORTER ATP-BINDING PROTEIN"/>
    <property type="match status" value="1"/>
</dbReference>
<evidence type="ECO:0000256" key="4">
    <source>
        <dbReference type="ARBA" id="ARBA00022741"/>
    </source>
</evidence>
<dbReference type="Pfam" id="PF00005">
    <property type="entry name" value="ABC_tran"/>
    <property type="match status" value="1"/>
</dbReference>
<dbReference type="InterPro" id="IPR052156">
    <property type="entry name" value="BCAA_Transport_ATP-bd_LivF"/>
</dbReference>
<reference evidence="9" key="1">
    <citation type="submission" date="2017-10" db="EMBL/GenBank/DDBJ databases">
        <title>Whole genome sequencing of various Bordetella species.</title>
        <authorList>
            <person name="Weigand M.R."/>
            <person name="Loparev V."/>
            <person name="Peng Y."/>
            <person name="Bowden K.E."/>
            <person name="Tondella M.L."/>
            <person name="Williams M.M."/>
        </authorList>
    </citation>
    <scope>NUCLEOTIDE SEQUENCE [LARGE SCALE GENOMIC DNA]</scope>
    <source>
        <strain evidence="9">H720</strain>
    </source>
</reference>
<dbReference type="InterPro" id="IPR017871">
    <property type="entry name" value="ABC_transporter-like_CS"/>
</dbReference>
<dbReference type="Gene3D" id="3.40.50.300">
    <property type="entry name" value="P-loop containing nucleotide triphosphate hydrolases"/>
    <property type="match status" value="1"/>
</dbReference>
<dbReference type="RefSeq" id="WP_032955764.1">
    <property type="nucleotide sequence ID" value="NZ_CP012077.1"/>
</dbReference>
<keyword evidence="4" id="KW-0547">Nucleotide-binding</keyword>
<dbReference type="AlphaFoldDB" id="A0AAN1VGE4"/>
<organism evidence="8 9">
    <name type="scientific">Bordetella hinzii</name>
    <dbReference type="NCBI Taxonomy" id="103855"/>
    <lineage>
        <taxon>Bacteria</taxon>
        <taxon>Pseudomonadati</taxon>
        <taxon>Pseudomonadota</taxon>
        <taxon>Betaproteobacteria</taxon>
        <taxon>Burkholderiales</taxon>
        <taxon>Alcaligenaceae</taxon>
        <taxon>Bordetella</taxon>
    </lineage>
</organism>
<dbReference type="InterPro" id="IPR003593">
    <property type="entry name" value="AAA+_ATPase"/>
</dbReference>
<protein>
    <submittedName>
        <fullName evidence="8">ABC transporter ATP-binding protein</fullName>
    </submittedName>
</protein>
<dbReference type="PROSITE" id="PS50893">
    <property type="entry name" value="ABC_TRANSPORTER_2"/>
    <property type="match status" value="1"/>
</dbReference>
<dbReference type="InterPro" id="IPR027417">
    <property type="entry name" value="P-loop_NTPase"/>
</dbReference>
<comment type="similarity">
    <text evidence="1">Belongs to the ABC transporter superfamily.</text>
</comment>
<keyword evidence="3" id="KW-1003">Cell membrane</keyword>
<evidence type="ECO:0000259" key="7">
    <source>
        <dbReference type="PROSITE" id="PS50893"/>
    </source>
</evidence>
<keyword evidence="6" id="KW-0029">Amino-acid transport</keyword>
<dbReference type="InterPro" id="IPR003439">
    <property type="entry name" value="ABC_transporter-like_ATP-bd"/>
</dbReference>
<sequence length="237" mass="25639">MSEPVLEVQDIDAFYGSSQVLFGMSMSVLRGETLALLGRNGAGKSTTMKSVAGVVAPRRGKVRLFGREIGRLAPHRIARSGVGFVPEDRQIFPELSVEDNLAIAAKPDAQGRVSWTLERIYEMLPLLAPLRRRLGGQLSGGEQQMLTIGRALMGNPAVVLLDEPSEGLSPIMVQKIGELVRALRACGSTIVLAEQNLHFCLDLADRAVVIDKGASVFCGTIAQLNADEDIKRRYLSV</sequence>
<proteinExistence type="inferred from homology"/>
<evidence type="ECO:0000256" key="1">
    <source>
        <dbReference type="ARBA" id="ARBA00005417"/>
    </source>
</evidence>
<evidence type="ECO:0000313" key="9">
    <source>
        <dbReference type="Proteomes" id="UP000282741"/>
    </source>
</evidence>
<dbReference type="SUPFAM" id="SSF52540">
    <property type="entry name" value="P-loop containing nucleoside triphosphate hydrolases"/>
    <property type="match status" value="1"/>
</dbReference>
<dbReference type="SMART" id="SM00382">
    <property type="entry name" value="AAA"/>
    <property type="match status" value="1"/>
</dbReference>
<evidence type="ECO:0000256" key="5">
    <source>
        <dbReference type="ARBA" id="ARBA00022840"/>
    </source>
</evidence>
<evidence type="ECO:0000256" key="3">
    <source>
        <dbReference type="ARBA" id="ARBA00022475"/>
    </source>
</evidence>
<dbReference type="PANTHER" id="PTHR43820">
    <property type="entry name" value="HIGH-AFFINITY BRANCHED-CHAIN AMINO ACID TRANSPORT ATP-BINDING PROTEIN LIVF"/>
    <property type="match status" value="1"/>
</dbReference>
<keyword evidence="5 8" id="KW-0067">ATP-binding</keyword>
<dbReference type="Proteomes" id="UP000282741">
    <property type="component" value="Chromosome"/>
</dbReference>
<evidence type="ECO:0000256" key="6">
    <source>
        <dbReference type="ARBA" id="ARBA00022970"/>
    </source>
</evidence>
<evidence type="ECO:0000256" key="2">
    <source>
        <dbReference type="ARBA" id="ARBA00022448"/>
    </source>
</evidence>
<dbReference type="CDD" id="cd03224">
    <property type="entry name" value="ABC_TM1139_LivF_branched"/>
    <property type="match status" value="1"/>
</dbReference>
<dbReference type="EMBL" id="CP024172">
    <property type="protein sequence ID" value="AZW17575.1"/>
    <property type="molecule type" value="Genomic_DNA"/>
</dbReference>
<dbReference type="GO" id="GO:0005524">
    <property type="term" value="F:ATP binding"/>
    <property type="evidence" value="ECO:0007669"/>
    <property type="project" value="UniProtKB-KW"/>
</dbReference>
<keyword evidence="2" id="KW-0813">Transport</keyword>
<dbReference type="GO" id="GO:0015807">
    <property type="term" value="P:L-amino acid transport"/>
    <property type="evidence" value="ECO:0007669"/>
    <property type="project" value="TreeGrafter"/>
</dbReference>
<dbReference type="GO" id="GO:0015658">
    <property type="term" value="F:branched-chain amino acid transmembrane transporter activity"/>
    <property type="evidence" value="ECO:0007669"/>
    <property type="project" value="TreeGrafter"/>
</dbReference>
<accession>A0AAN1VGE4</accession>
<name>A0AAN1VGE4_9BORD</name>
<dbReference type="PROSITE" id="PS00211">
    <property type="entry name" value="ABC_TRANSPORTER_1"/>
    <property type="match status" value="1"/>
</dbReference>